<feature type="compositionally biased region" description="Polar residues" evidence="2">
    <location>
        <begin position="598"/>
        <end position="608"/>
    </location>
</feature>
<dbReference type="Proteomes" id="UP000001745">
    <property type="component" value="Unassembled WGS sequence"/>
</dbReference>
<dbReference type="InterPro" id="IPR036181">
    <property type="entry name" value="MIT_dom_sf"/>
</dbReference>
<feature type="region of interest" description="Disordered" evidence="2">
    <location>
        <begin position="556"/>
        <end position="610"/>
    </location>
</feature>
<evidence type="ECO:0000259" key="3">
    <source>
        <dbReference type="Pfam" id="PF04212"/>
    </source>
</evidence>
<dbReference type="InterPro" id="IPR007330">
    <property type="entry name" value="MIT_dom"/>
</dbReference>
<evidence type="ECO:0000313" key="4">
    <source>
        <dbReference type="EMBL" id="EED21772.1"/>
    </source>
</evidence>
<feature type="region of interest" description="Disordered" evidence="2">
    <location>
        <begin position="204"/>
        <end position="253"/>
    </location>
</feature>
<accession>B8M0Z2</accession>
<feature type="compositionally biased region" description="Polar residues" evidence="2">
    <location>
        <begin position="427"/>
        <end position="449"/>
    </location>
</feature>
<keyword evidence="1" id="KW-0175">Coiled coil</keyword>
<feature type="region of interest" description="Disordered" evidence="2">
    <location>
        <begin position="117"/>
        <end position="177"/>
    </location>
</feature>
<dbReference type="AlphaFoldDB" id="B8M0Z2"/>
<keyword evidence="5" id="KW-1185">Reference proteome</keyword>
<dbReference type="GeneID" id="8108099"/>
<name>B8M0Z2_TALSN</name>
<evidence type="ECO:0000256" key="1">
    <source>
        <dbReference type="SAM" id="Coils"/>
    </source>
</evidence>
<dbReference type="InParanoid" id="B8M0Z2"/>
<feature type="domain" description="MIT" evidence="3">
    <location>
        <begin position="45"/>
        <end position="109"/>
    </location>
</feature>
<dbReference type="STRING" id="441959.B8M0Z2"/>
<feature type="compositionally biased region" description="Basic and acidic residues" evidence="2">
    <location>
        <begin position="223"/>
        <end position="233"/>
    </location>
</feature>
<organism evidence="4 5">
    <name type="scientific">Talaromyces stipitatus (strain ATCC 10500 / CBS 375.48 / QM 6759 / NRRL 1006)</name>
    <name type="common">Penicillium stipitatum</name>
    <dbReference type="NCBI Taxonomy" id="441959"/>
    <lineage>
        <taxon>Eukaryota</taxon>
        <taxon>Fungi</taxon>
        <taxon>Dikarya</taxon>
        <taxon>Ascomycota</taxon>
        <taxon>Pezizomycotina</taxon>
        <taxon>Eurotiomycetes</taxon>
        <taxon>Eurotiomycetidae</taxon>
        <taxon>Eurotiales</taxon>
        <taxon>Trichocomaceae</taxon>
        <taxon>Talaromyces</taxon>
        <taxon>Talaromyces sect. Talaromyces</taxon>
    </lineage>
</organism>
<dbReference type="RefSeq" id="XP_002478735.1">
    <property type="nucleotide sequence ID" value="XM_002478690.1"/>
</dbReference>
<dbReference type="VEuPathDB" id="FungiDB:TSTA_090110"/>
<dbReference type="Gene3D" id="1.20.58.80">
    <property type="entry name" value="Phosphotransferase system, lactose/cellobiose-type IIA subunit"/>
    <property type="match status" value="1"/>
</dbReference>
<proteinExistence type="predicted"/>
<feature type="region of interest" description="Disordered" evidence="2">
    <location>
        <begin position="482"/>
        <end position="502"/>
    </location>
</feature>
<protein>
    <recommendedName>
        <fullName evidence="3">MIT domain-containing protein</fullName>
    </recommendedName>
</protein>
<gene>
    <name evidence="4" type="ORF">TSTA_090110</name>
</gene>
<feature type="compositionally biased region" description="Basic and acidic residues" evidence="2">
    <location>
        <begin position="15"/>
        <end position="25"/>
    </location>
</feature>
<dbReference type="PANTHER" id="PTHR37327">
    <property type="entry name" value="CHROMOSOME 1, WHOLE GENOME SHOTGUN SEQUENCE"/>
    <property type="match status" value="1"/>
</dbReference>
<dbReference type="EMBL" id="EQ962653">
    <property type="protein sequence ID" value="EED21772.1"/>
    <property type="molecule type" value="Genomic_DNA"/>
</dbReference>
<feature type="region of interest" description="Disordered" evidence="2">
    <location>
        <begin position="833"/>
        <end position="908"/>
    </location>
</feature>
<dbReference type="OMA" id="PNANYMG"/>
<feature type="region of interest" description="Disordered" evidence="2">
    <location>
        <begin position="1"/>
        <end position="46"/>
    </location>
</feature>
<dbReference type="eggNOG" id="ENOG502QZS0">
    <property type="taxonomic scope" value="Eukaryota"/>
</dbReference>
<feature type="region of interest" description="Disordered" evidence="2">
    <location>
        <begin position="313"/>
        <end position="337"/>
    </location>
</feature>
<dbReference type="SUPFAM" id="SSF116846">
    <property type="entry name" value="MIT domain"/>
    <property type="match status" value="1"/>
</dbReference>
<dbReference type="Pfam" id="PF04212">
    <property type="entry name" value="MIT"/>
    <property type="match status" value="1"/>
</dbReference>
<feature type="compositionally biased region" description="Polar residues" evidence="2">
    <location>
        <begin position="846"/>
        <end position="861"/>
    </location>
</feature>
<feature type="compositionally biased region" description="Polar residues" evidence="2">
    <location>
        <begin position="892"/>
        <end position="902"/>
    </location>
</feature>
<feature type="compositionally biased region" description="Basic and acidic residues" evidence="2">
    <location>
        <begin position="154"/>
        <end position="163"/>
    </location>
</feature>
<feature type="compositionally biased region" description="Polar residues" evidence="2">
    <location>
        <begin position="1"/>
        <end position="14"/>
    </location>
</feature>
<dbReference type="HOGENOM" id="CLU_001575_0_0_1"/>
<dbReference type="OrthoDB" id="2245455at2759"/>
<evidence type="ECO:0000313" key="5">
    <source>
        <dbReference type="Proteomes" id="UP000001745"/>
    </source>
</evidence>
<reference evidence="5" key="1">
    <citation type="journal article" date="2015" name="Genome Announc.">
        <title>Genome sequence of the AIDS-associated pathogen Penicillium marneffei (ATCC18224) and its near taxonomic relative Talaromyces stipitatus (ATCC10500).</title>
        <authorList>
            <person name="Nierman W.C."/>
            <person name="Fedorova-Abrams N.D."/>
            <person name="Andrianopoulos A."/>
        </authorList>
    </citation>
    <scope>NUCLEOTIDE SEQUENCE [LARGE SCALE GENOMIC DNA]</scope>
    <source>
        <strain evidence="5">ATCC 10500 / CBS 375.48 / QM 6759 / NRRL 1006</strain>
    </source>
</reference>
<feature type="coiled-coil region" evidence="1">
    <location>
        <begin position="342"/>
        <end position="369"/>
    </location>
</feature>
<feature type="compositionally biased region" description="Low complexity" evidence="2">
    <location>
        <begin position="869"/>
        <end position="881"/>
    </location>
</feature>
<feature type="region of interest" description="Disordered" evidence="2">
    <location>
        <begin position="426"/>
        <end position="449"/>
    </location>
</feature>
<dbReference type="PhylomeDB" id="B8M0Z2"/>
<evidence type="ECO:0000256" key="2">
    <source>
        <dbReference type="SAM" id="MobiDB-lite"/>
    </source>
</evidence>
<feature type="compositionally biased region" description="Polar residues" evidence="2">
    <location>
        <begin position="234"/>
        <end position="246"/>
    </location>
</feature>
<sequence length="1000" mass="108903">MEDPVNISSSYSGEHSTRNDLERTASRSRSPQRRRQRGSSQKAMLSKALQKANTAVLLDNAANFEGAIEAYQDACELLQNVMLRSNGGDVEKYKLLEIRKTYLNRIQELLRIQFPSNPKKDKALPERPPSGQSLTPQDEEPVKEYFYDEEGEENDRSRQHIEDDVPPLPSLSNVRLPSMSGGDLNLSFEDSNIGTGGFNTRESEVVAEQHSAPLSAHPISRRGSVDHQGDNEVRSSTAHTSYSSDGQAPIFNEGQSTSWLDTIDESGASSPVSTHSKLSLYLGHSHHASNGTEAEFDAALDAAVEAAYDEGLEPAVNQQGGFYDDDDYEDHKDDDYDPDDVVSNVRRNIEIAKQRVREAEREAQAVMARGLQQRLMMDETTVISGYNANADYIDDEAEEEERLLEEMTKGYVMDDFEFNLHAKTALPRQSDSSTISGRTWGSSITSNSATAGTSLSTLAEEGILTAPDAAAPSKRLPPVPKIPTGSTHQPIAPNMSPSAGVRARRFSGSNTKQLKIDTKRVAAGYEPTKKEPYTAHPAGYPSPVLQAEPKTSLPVLTSSMSKPLPSGPLEKKGSFDVSAVGQRSSSLTRVPTLDGEATSRSVQSSPPRTINKIISAPGLLRKNTSSSSLAGMRARNMSVSTPDVSNGSPNTPSSSVFPAFDFQRQLANGLVPAMPTPIGTSFPLMTSKSLHLFDNDIHSPTTPGSPSSTVTNAPIPLEPCPESFLLRPFWLMRCLYQTIAHPRGGYLSTKLFIPREVWHVKNVRIRAIEDKISLCDLLTAALQKVGQVDTYDADAVLEEMQAFENILDQAQTAFSKKLGNEVGVQGALPLFKNANNSDESPVNADSLASRTPSQSSRSVLTSWRKLRSKSSAAVNNSASSSTHRDSSKGGLSMSTLPMTASPPSGRFTKRDATQLQLSGPNANYMGALARLFDAVQVLDQIARQVEDPGLKHSSPTHVGLELSTRHAAEFFGFYICRFALNDVGLLLDKYIKRGTEWVLV</sequence>
<dbReference type="PANTHER" id="PTHR37327:SF1">
    <property type="entry name" value="MICROTUBULE INTERACTING AND TRANSPORT DOMAIN-CONTAINING PROTEIN"/>
    <property type="match status" value="1"/>
</dbReference>